<dbReference type="InterPro" id="IPR023198">
    <property type="entry name" value="PGP-like_dom2"/>
</dbReference>
<gene>
    <name evidence="5" type="ORF">GCM10010991_11600</name>
</gene>
<dbReference type="SUPFAM" id="SSF56784">
    <property type="entry name" value="HAD-like"/>
    <property type="match status" value="1"/>
</dbReference>
<dbReference type="PANTHER" id="PTHR43434:SF1">
    <property type="entry name" value="PHOSPHOGLYCOLATE PHOSPHATASE"/>
    <property type="match status" value="1"/>
</dbReference>
<evidence type="ECO:0000256" key="4">
    <source>
        <dbReference type="ARBA" id="ARBA00013078"/>
    </source>
</evidence>
<sequence>MIKALIFDKDGTLFDFRRSWGAWVEALLPVLTPDVGRQAILSEVLGYDRARGDFLPSSPVIAGTAHEIAESLVPHLPGEAVETLAARMNAGAAEARMVPAVPLRPLFLTLRARGLLIGLATNDSELPARRHLEAHDLLDLFDFVAGYDSGFGGKPAPGQLLAFADQCDLHPTQVGMVGDSRHDMVAAANAGMARIAVLTGIALADELAPHADVVLPHIGALPDWLDSLPPASAAGKAAHGAKAT</sequence>
<reference evidence="5 6" key="1">
    <citation type="journal article" date="2014" name="Int. J. Syst. Evol. Microbiol.">
        <title>Complete genome sequence of Corynebacterium casei LMG S-19264T (=DSM 44701T), isolated from a smear-ripened cheese.</title>
        <authorList>
            <consortium name="US DOE Joint Genome Institute (JGI-PGF)"/>
            <person name="Walter F."/>
            <person name="Albersmeier A."/>
            <person name="Kalinowski J."/>
            <person name="Ruckert C."/>
        </authorList>
    </citation>
    <scope>NUCLEOTIDE SEQUENCE [LARGE SCALE GENOMIC DNA]</scope>
    <source>
        <strain evidence="5 6">CGMCC 1.7029</strain>
    </source>
</reference>
<comment type="catalytic activity">
    <reaction evidence="1">
        <text>2-phosphoglycolate + H2O = glycolate + phosphate</text>
        <dbReference type="Rhea" id="RHEA:14369"/>
        <dbReference type="ChEBI" id="CHEBI:15377"/>
        <dbReference type="ChEBI" id="CHEBI:29805"/>
        <dbReference type="ChEBI" id="CHEBI:43474"/>
        <dbReference type="ChEBI" id="CHEBI:58033"/>
        <dbReference type="EC" id="3.1.3.18"/>
    </reaction>
</comment>
<keyword evidence="6" id="KW-1185">Reference proteome</keyword>
<name>A0A917YJZ0_9RHOB</name>
<dbReference type="GO" id="GO:0008967">
    <property type="term" value="F:phosphoglycolate phosphatase activity"/>
    <property type="evidence" value="ECO:0007669"/>
    <property type="project" value="UniProtKB-EC"/>
</dbReference>
<dbReference type="EMBL" id="BMLP01000001">
    <property type="protein sequence ID" value="GGO28603.1"/>
    <property type="molecule type" value="Genomic_DNA"/>
</dbReference>
<dbReference type="SFLD" id="SFLDG01129">
    <property type="entry name" value="C1.5:_HAD__Beta-PGM__Phosphata"/>
    <property type="match status" value="1"/>
</dbReference>
<dbReference type="Gene3D" id="1.10.150.240">
    <property type="entry name" value="Putative phosphatase, domain 2"/>
    <property type="match status" value="1"/>
</dbReference>
<evidence type="ECO:0000256" key="3">
    <source>
        <dbReference type="ARBA" id="ARBA00006171"/>
    </source>
</evidence>
<dbReference type="OrthoDB" id="9797743at2"/>
<dbReference type="InterPro" id="IPR036412">
    <property type="entry name" value="HAD-like_sf"/>
</dbReference>
<dbReference type="InterPro" id="IPR050155">
    <property type="entry name" value="HAD-like_hydrolase_sf"/>
</dbReference>
<evidence type="ECO:0000313" key="6">
    <source>
        <dbReference type="Proteomes" id="UP000598196"/>
    </source>
</evidence>
<dbReference type="SFLD" id="SFLDS00003">
    <property type="entry name" value="Haloacid_Dehalogenase"/>
    <property type="match status" value="1"/>
</dbReference>
<protein>
    <recommendedName>
        <fullName evidence="4">phosphoglycolate phosphatase</fullName>
        <ecNumber evidence="4">3.1.3.18</ecNumber>
    </recommendedName>
</protein>
<evidence type="ECO:0000256" key="1">
    <source>
        <dbReference type="ARBA" id="ARBA00000830"/>
    </source>
</evidence>
<organism evidence="5 6">
    <name type="scientific">Gemmobacter aquaticus</name>
    <dbReference type="NCBI Taxonomy" id="490185"/>
    <lineage>
        <taxon>Bacteria</taxon>
        <taxon>Pseudomonadati</taxon>
        <taxon>Pseudomonadota</taxon>
        <taxon>Alphaproteobacteria</taxon>
        <taxon>Rhodobacterales</taxon>
        <taxon>Paracoccaceae</taxon>
        <taxon>Gemmobacter</taxon>
    </lineage>
</organism>
<accession>A0A917YJZ0</accession>
<evidence type="ECO:0000256" key="2">
    <source>
        <dbReference type="ARBA" id="ARBA00004818"/>
    </source>
</evidence>
<dbReference type="GO" id="GO:0005829">
    <property type="term" value="C:cytosol"/>
    <property type="evidence" value="ECO:0007669"/>
    <property type="project" value="TreeGrafter"/>
</dbReference>
<dbReference type="EC" id="3.1.3.18" evidence="4"/>
<evidence type="ECO:0000313" key="5">
    <source>
        <dbReference type="EMBL" id="GGO28603.1"/>
    </source>
</evidence>
<dbReference type="InterPro" id="IPR023214">
    <property type="entry name" value="HAD_sf"/>
</dbReference>
<comment type="similarity">
    <text evidence="3">Belongs to the HAD-like hydrolase superfamily. CbbY/CbbZ/Gph/YieH family.</text>
</comment>
<dbReference type="InterPro" id="IPR006439">
    <property type="entry name" value="HAD-SF_hydro_IA"/>
</dbReference>
<comment type="pathway">
    <text evidence="2">Organic acid metabolism; glycolate biosynthesis; glycolate from 2-phosphoglycolate: step 1/1.</text>
</comment>
<dbReference type="Gene3D" id="3.40.50.1000">
    <property type="entry name" value="HAD superfamily/HAD-like"/>
    <property type="match status" value="1"/>
</dbReference>
<dbReference type="AlphaFoldDB" id="A0A917YJZ0"/>
<proteinExistence type="inferred from homology"/>
<dbReference type="RefSeq" id="WP_146285112.1">
    <property type="nucleotide sequence ID" value="NZ_BMLP01000001.1"/>
</dbReference>
<dbReference type="Pfam" id="PF00702">
    <property type="entry name" value="Hydrolase"/>
    <property type="match status" value="1"/>
</dbReference>
<dbReference type="NCBIfam" id="TIGR01549">
    <property type="entry name" value="HAD-SF-IA-v1"/>
    <property type="match status" value="1"/>
</dbReference>
<dbReference type="GO" id="GO:0006281">
    <property type="term" value="P:DNA repair"/>
    <property type="evidence" value="ECO:0007669"/>
    <property type="project" value="TreeGrafter"/>
</dbReference>
<dbReference type="PANTHER" id="PTHR43434">
    <property type="entry name" value="PHOSPHOGLYCOLATE PHOSPHATASE"/>
    <property type="match status" value="1"/>
</dbReference>
<dbReference type="Proteomes" id="UP000598196">
    <property type="component" value="Unassembled WGS sequence"/>
</dbReference>
<comment type="caution">
    <text evidence="5">The sequence shown here is derived from an EMBL/GenBank/DDBJ whole genome shotgun (WGS) entry which is preliminary data.</text>
</comment>